<dbReference type="PROSITE" id="PS51257">
    <property type="entry name" value="PROKAR_LIPOPROTEIN"/>
    <property type="match status" value="1"/>
</dbReference>
<accession>A0A383BLC5</accession>
<evidence type="ECO:0000313" key="1">
    <source>
        <dbReference type="EMBL" id="SVE20175.1"/>
    </source>
</evidence>
<dbReference type="AlphaFoldDB" id="A0A383BLC5"/>
<proteinExistence type="predicted"/>
<dbReference type="Gene3D" id="3.80.10.10">
    <property type="entry name" value="Ribonuclease Inhibitor"/>
    <property type="match status" value="1"/>
</dbReference>
<organism evidence="1">
    <name type="scientific">marine metagenome</name>
    <dbReference type="NCBI Taxonomy" id="408172"/>
    <lineage>
        <taxon>unclassified sequences</taxon>
        <taxon>metagenomes</taxon>
        <taxon>ecological metagenomes</taxon>
    </lineage>
</organism>
<dbReference type="EMBL" id="UINC01201023">
    <property type="protein sequence ID" value="SVE20175.1"/>
    <property type="molecule type" value="Genomic_DNA"/>
</dbReference>
<gene>
    <name evidence="1" type="ORF">METZ01_LOCUS473029</name>
</gene>
<sequence>MKELVAAMFVALLMVGCDGTDRVGRELREGFSRKHNKGSAEKRRQAVLAELEWVRESNATELKLSSIGSIADLTPLKGLTRLKVLAIKVSVSRAKKNRYTDLTPLAELENLEDLYIDCHYPGFNSLNPLARLTKLKRLTLYQKYGTSSATRDPLKGLT</sequence>
<feature type="non-terminal residue" evidence="1">
    <location>
        <position position="158"/>
    </location>
</feature>
<reference evidence="1" key="1">
    <citation type="submission" date="2018-05" db="EMBL/GenBank/DDBJ databases">
        <authorList>
            <person name="Lanie J.A."/>
            <person name="Ng W.-L."/>
            <person name="Kazmierczak K.M."/>
            <person name="Andrzejewski T.M."/>
            <person name="Davidsen T.M."/>
            <person name="Wayne K.J."/>
            <person name="Tettelin H."/>
            <person name="Glass J.I."/>
            <person name="Rusch D."/>
            <person name="Podicherti R."/>
            <person name="Tsui H.-C.T."/>
            <person name="Winkler M.E."/>
        </authorList>
    </citation>
    <scope>NUCLEOTIDE SEQUENCE</scope>
</reference>
<name>A0A383BLC5_9ZZZZ</name>
<protein>
    <recommendedName>
        <fullName evidence="2">Leucine-rich repeat domain-containing protein</fullName>
    </recommendedName>
</protein>
<dbReference type="SUPFAM" id="SSF52058">
    <property type="entry name" value="L domain-like"/>
    <property type="match status" value="1"/>
</dbReference>
<dbReference type="InterPro" id="IPR032675">
    <property type="entry name" value="LRR_dom_sf"/>
</dbReference>
<evidence type="ECO:0008006" key="2">
    <source>
        <dbReference type="Google" id="ProtNLM"/>
    </source>
</evidence>